<proteinExistence type="predicted"/>
<dbReference type="EMBL" id="JAZHXJ010000160">
    <property type="protein sequence ID" value="KAL1871186.1"/>
    <property type="molecule type" value="Genomic_DNA"/>
</dbReference>
<dbReference type="InterPro" id="IPR005607">
    <property type="entry name" value="BSD_dom"/>
</dbReference>
<feature type="compositionally biased region" description="Polar residues" evidence="1">
    <location>
        <begin position="345"/>
        <end position="360"/>
    </location>
</feature>
<feature type="compositionally biased region" description="Polar residues" evidence="1">
    <location>
        <begin position="392"/>
        <end position="401"/>
    </location>
</feature>
<dbReference type="SUPFAM" id="SSF140383">
    <property type="entry name" value="BSD domain-like"/>
    <property type="match status" value="1"/>
</dbReference>
<dbReference type="InterPro" id="IPR035925">
    <property type="entry name" value="BSD_dom_sf"/>
</dbReference>
<feature type="compositionally biased region" description="Acidic residues" evidence="1">
    <location>
        <begin position="317"/>
        <end position="330"/>
    </location>
</feature>
<accession>A0ABR3X5H7</accession>
<evidence type="ECO:0000259" key="2">
    <source>
        <dbReference type="PROSITE" id="PS50858"/>
    </source>
</evidence>
<keyword evidence="4" id="KW-1185">Reference proteome</keyword>
<comment type="caution">
    <text evidence="3">The sequence shown here is derived from an EMBL/GenBank/DDBJ whole genome shotgun (WGS) entry which is preliminary data.</text>
</comment>
<dbReference type="Gene3D" id="1.10.3970.10">
    <property type="entry name" value="BSD domain"/>
    <property type="match status" value="1"/>
</dbReference>
<dbReference type="PROSITE" id="PS50858">
    <property type="entry name" value="BSD"/>
    <property type="match status" value="1"/>
</dbReference>
<feature type="region of interest" description="Disordered" evidence="1">
    <location>
        <begin position="1"/>
        <end position="32"/>
    </location>
</feature>
<dbReference type="PANTHER" id="PTHR16019:SF5">
    <property type="entry name" value="BSD DOMAIN-CONTAINING PROTEIN 1"/>
    <property type="match status" value="1"/>
</dbReference>
<name>A0ABR3X5H7_9PEZI</name>
<dbReference type="SMART" id="SM00751">
    <property type="entry name" value="BSD"/>
    <property type="match status" value="1"/>
</dbReference>
<sequence length="416" mass="45433">MDLAYDHIQEEAFPKETDEGSGRDRTGSEHASTLNVDIQEAYKAISSSPWGARIGGFFGNVVKQGESVYREAQHELTAVGQDATRGLSDLRDTLIHRTRSLSLTTPDAPASATEGAAPRAAETGEKDATPTEPTASAPDQALKESETVLSRLKTEAAKRLKDLQKAEDAADEALLKFGSNLRNFLKEAISIAPPAESSESQGSTILFESKDAQGKRVIHTSRFDAQLHVIHTTTENFVQDPASPEFEAWTETFDIGKKTDDIAKDLATYPELRATMEKLVPDQIPYADFWKRYYYLRHGLETAEARRRDLLKAASAEEEIGWDEDSEDEASSSRPAANKPERPASTASSTTIHPTATASDNLLKPAESRKSNDEKSQADSEASYDVIGAASGNPSQAPNSPKESRKGDESDDEDWE</sequence>
<protein>
    <recommendedName>
        <fullName evidence="2">BSD domain-containing protein</fullName>
    </recommendedName>
</protein>
<dbReference type="Pfam" id="PF03909">
    <property type="entry name" value="BSD"/>
    <property type="match status" value="1"/>
</dbReference>
<feature type="region of interest" description="Disordered" evidence="1">
    <location>
        <begin position="317"/>
        <end position="416"/>
    </location>
</feature>
<feature type="region of interest" description="Disordered" evidence="1">
    <location>
        <begin position="99"/>
        <end position="143"/>
    </location>
</feature>
<evidence type="ECO:0000256" key="1">
    <source>
        <dbReference type="SAM" id="MobiDB-lite"/>
    </source>
</evidence>
<dbReference type="InterPro" id="IPR051494">
    <property type="entry name" value="BSD_domain-containing"/>
</dbReference>
<organism evidence="3 4">
    <name type="scientific">Phialemonium thermophilum</name>
    <dbReference type="NCBI Taxonomy" id="223376"/>
    <lineage>
        <taxon>Eukaryota</taxon>
        <taxon>Fungi</taxon>
        <taxon>Dikarya</taxon>
        <taxon>Ascomycota</taxon>
        <taxon>Pezizomycotina</taxon>
        <taxon>Sordariomycetes</taxon>
        <taxon>Sordariomycetidae</taxon>
        <taxon>Cephalothecales</taxon>
        <taxon>Cephalothecaceae</taxon>
        <taxon>Phialemonium</taxon>
    </lineage>
</organism>
<dbReference type="Proteomes" id="UP001586593">
    <property type="component" value="Unassembled WGS sequence"/>
</dbReference>
<feature type="domain" description="BSD" evidence="2">
    <location>
        <begin position="249"/>
        <end position="301"/>
    </location>
</feature>
<feature type="compositionally biased region" description="Basic and acidic residues" evidence="1">
    <location>
        <begin position="366"/>
        <end position="378"/>
    </location>
</feature>
<reference evidence="3 4" key="1">
    <citation type="journal article" date="2024" name="Commun. Biol.">
        <title>Comparative genomic analysis of thermophilic fungi reveals convergent evolutionary adaptations and gene losses.</title>
        <authorList>
            <person name="Steindorff A.S."/>
            <person name="Aguilar-Pontes M.V."/>
            <person name="Robinson A.J."/>
            <person name="Andreopoulos B."/>
            <person name="LaButti K."/>
            <person name="Kuo A."/>
            <person name="Mondo S."/>
            <person name="Riley R."/>
            <person name="Otillar R."/>
            <person name="Haridas S."/>
            <person name="Lipzen A."/>
            <person name="Grimwood J."/>
            <person name="Schmutz J."/>
            <person name="Clum A."/>
            <person name="Reid I.D."/>
            <person name="Moisan M.C."/>
            <person name="Butler G."/>
            <person name="Nguyen T.T.M."/>
            <person name="Dewar K."/>
            <person name="Conant G."/>
            <person name="Drula E."/>
            <person name="Henrissat B."/>
            <person name="Hansel C."/>
            <person name="Singer S."/>
            <person name="Hutchinson M.I."/>
            <person name="de Vries R.P."/>
            <person name="Natvig D.O."/>
            <person name="Powell A.J."/>
            <person name="Tsang A."/>
            <person name="Grigoriev I.V."/>
        </authorList>
    </citation>
    <scope>NUCLEOTIDE SEQUENCE [LARGE SCALE GENOMIC DNA]</scope>
    <source>
        <strain evidence="3 4">ATCC 24622</strain>
    </source>
</reference>
<dbReference type="PANTHER" id="PTHR16019">
    <property type="entry name" value="SYNAPSE-ASSOCIATED PROTEIN"/>
    <property type="match status" value="1"/>
</dbReference>
<evidence type="ECO:0000313" key="4">
    <source>
        <dbReference type="Proteomes" id="UP001586593"/>
    </source>
</evidence>
<evidence type="ECO:0000313" key="3">
    <source>
        <dbReference type="EMBL" id="KAL1871186.1"/>
    </source>
</evidence>
<feature type="compositionally biased region" description="Basic and acidic residues" evidence="1">
    <location>
        <begin position="1"/>
        <end position="28"/>
    </location>
</feature>
<gene>
    <name evidence="3" type="ORF">VTK73DRAFT_2237</name>
</gene>